<dbReference type="EMBL" id="WNWS01000725">
    <property type="protein sequence ID" value="KAE9964172.1"/>
    <property type="molecule type" value="Genomic_DNA"/>
</dbReference>
<comment type="subcellular location">
    <subcellularLocation>
        <location evidence="1">Membrane</location>
        <topology evidence="1">Multi-pass membrane protein</topology>
    </subcellularLocation>
</comment>
<feature type="transmembrane region" description="Helical" evidence="5">
    <location>
        <begin position="22"/>
        <end position="48"/>
    </location>
</feature>
<gene>
    <name evidence="6" type="ORF">EG328_010728</name>
</gene>
<name>A0A8H3U5Y3_VENIN</name>
<evidence type="ECO:0000256" key="5">
    <source>
        <dbReference type="SAM" id="Phobius"/>
    </source>
</evidence>
<feature type="transmembrane region" description="Helical" evidence="5">
    <location>
        <begin position="135"/>
        <end position="154"/>
    </location>
</feature>
<feature type="transmembrane region" description="Helical" evidence="5">
    <location>
        <begin position="160"/>
        <end position="180"/>
    </location>
</feature>
<dbReference type="AlphaFoldDB" id="A0A8H3U5Y3"/>
<dbReference type="Gene3D" id="1.20.1250.20">
    <property type="entry name" value="MFS general substrate transporter like domains"/>
    <property type="match status" value="1"/>
</dbReference>
<organism evidence="6 7">
    <name type="scientific">Venturia inaequalis</name>
    <name type="common">Apple scab fungus</name>
    <dbReference type="NCBI Taxonomy" id="5025"/>
    <lineage>
        <taxon>Eukaryota</taxon>
        <taxon>Fungi</taxon>
        <taxon>Dikarya</taxon>
        <taxon>Ascomycota</taxon>
        <taxon>Pezizomycotina</taxon>
        <taxon>Dothideomycetes</taxon>
        <taxon>Pleosporomycetidae</taxon>
        <taxon>Venturiales</taxon>
        <taxon>Venturiaceae</taxon>
        <taxon>Venturia</taxon>
    </lineage>
</organism>
<evidence type="ECO:0000256" key="1">
    <source>
        <dbReference type="ARBA" id="ARBA00004141"/>
    </source>
</evidence>
<feature type="transmembrane region" description="Helical" evidence="5">
    <location>
        <begin position="100"/>
        <end position="123"/>
    </location>
</feature>
<dbReference type="InterPro" id="IPR036259">
    <property type="entry name" value="MFS_trans_sf"/>
</dbReference>
<evidence type="ECO:0000256" key="3">
    <source>
        <dbReference type="ARBA" id="ARBA00022989"/>
    </source>
</evidence>
<dbReference type="SUPFAM" id="SSF103473">
    <property type="entry name" value="MFS general substrate transporter"/>
    <property type="match status" value="1"/>
</dbReference>
<feature type="transmembrane region" description="Helical" evidence="5">
    <location>
        <begin position="69"/>
        <end position="88"/>
    </location>
</feature>
<comment type="caution">
    <text evidence="6">The sequence shown here is derived from an EMBL/GenBank/DDBJ whole genome shotgun (WGS) entry which is preliminary data.</text>
</comment>
<dbReference type="GO" id="GO:0022857">
    <property type="term" value="F:transmembrane transporter activity"/>
    <property type="evidence" value="ECO:0007669"/>
    <property type="project" value="TreeGrafter"/>
</dbReference>
<dbReference type="GO" id="GO:0005886">
    <property type="term" value="C:plasma membrane"/>
    <property type="evidence" value="ECO:0007669"/>
    <property type="project" value="TreeGrafter"/>
</dbReference>
<evidence type="ECO:0000313" key="6">
    <source>
        <dbReference type="EMBL" id="KAE9964172.1"/>
    </source>
</evidence>
<dbReference type="PANTHER" id="PTHR23502:SF2">
    <property type="entry name" value="TRANSPORTER, PUTATIVE (AFU_ORTHOLOGUE AFUA_2G08910)-RELATED"/>
    <property type="match status" value="1"/>
</dbReference>
<keyword evidence="4 5" id="KW-0472">Membrane</keyword>
<evidence type="ECO:0000256" key="2">
    <source>
        <dbReference type="ARBA" id="ARBA00022692"/>
    </source>
</evidence>
<sequence length="225" mass="24546">MFLVNISRAARFPKFGLNSQQIGLQFLGMIVGSIIGEQLAGRLSDLWMRRASARAQKRNQPPIRPEHRLWLSYAGFLLAVIGLIVFGVRTAQAKEGHWNVTPIVGIAISSAGNQIVTTVMMTYAVDCHPDQSSSIGVFVNLIRSTWAFIGPFWFPDMIESLGVAASSGLMAGIIVGASVVPTIACQLLDDIFFGDVFLDDVFFDDAGLGAHLFTKPDHLKQQQPI</sequence>
<evidence type="ECO:0000256" key="4">
    <source>
        <dbReference type="ARBA" id="ARBA00023136"/>
    </source>
</evidence>
<proteinExistence type="predicted"/>
<keyword evidence="3 5" id="KW-1133">Transmembrane helix</keyword>
<evidence type="ECO:0000313" key="7">
    <source>
        <dbReference type="Proteomes" id="UP000447873"/>
    </source>
</evidence>
<keyword evidence="2 5" id="KW-0812">Transmembrane</keyword>
<accession>A0A8H3U5Y3</accession>
<reference evidence="6 7" key="1">
    <citation type="submission" date="2018-12" db="EMBL/GenBank/DDBJ databases">
        <title>Venturia inaequalis Genome Resource.</title>
        <authorList>
            <person name="Lichtner F.J."/>
        </authorList>
    </citation>
    <scope>NUCLEOTIDE SEQUENCE [LARGE SCALE GENOMIC DNA]</scope>
    <source>
        <strain evidence="6 7">120213</strain>
    </source>
</reference>
<dbReference type="Proteomes" id="UP000447873">
    <property type="component" value="Unassembled WGS sequence"/>
</dbReference>
<protein>
    <submittedName>
        <fullName evidence="6">Uncharacterized protein</fullName>
    </submittedName>
</protein>
<dbReference type="PANTHER" id="PTHR23502">
    <property type="entry name" value="MAJOR FACILITATOR SUPERFAMILY"/>
    <property type="match status" value="1"/>
</dbReference>